<comment type="caution">
    <text evidence="3">The sequence shown here is derived from an EMBL/GenBank/DDBJ whole genome shotgun (WGS) entry which is preliminary data.</text>
</comment>
<dbReference type="PANTHER" id="PTHR33418:SF1">
    <property type="entry name" value="HELICASE-ASSOCIATED DOMAIN-CONTAINING PROTEIN"/>
    <property type="match status" value="1"/>
</dbReference>
<protein>
    <recommendedName>
        <fullName evidence="5">Helicase</fullName>
    </recommendedName>
</protein>
<dbReference type="CDD" id="cd18785">
    <property type="entry name" value="SF2_C"/>
    <property type="match status" value="1"/>
</dbReference>
<reference evidence="3 4" key="1">
    <citation type="submission" date="2015-10" db="EMBL/GenBank/DDBJ databases">
        <title>Draft genome sequence of Streptomyces yokosukanensis DSM 40224, type strain for the species Streptomyces yokosukanensis.</title>
        <authorList>
            <person name="Ruckert C."/>
            <person name="Winkler A."/>
            <person name="Kalinowski J."/>
            <person name="Kampfer P."/>
            <person name="Glaeser S."/>
        </authorList>
    </citation>
    <scope>NUCLEOTIDE SEQUENCE [LARGE SCALE GENOMIC DNA]</scope>
    <source>
        <strain evidence="3 4">DSM 40224</strain>
    </source>
</reference>
<dbReference type="Pfam" id="PF00271">
    <property type="entry name" value="Helicase_C"/>
    <property type="match status" value="1"/>
</dbReference>
<dbReference type="Gene3D" id="3.40.50.300">
    <property type="entry name" value="P-loop containing nucleotide triphosphate hydrolases"/>
    <property type="match status" value="2"/>
</dbReference>
<dbReference type="Proteomes" id="UP000053127">
    <property type="component" value="Unassembled WGS sequence"/>
</dbReference>
<dbReference type="AlphaFoldDB" id="A0A117Q0Y2"/>
<dbReference type="SUPFAM" id="SSF52540">
    <property type="entry name" value="P-loop containing nucleoside triphosphate hydrolases"/>
    <property type="match status" value="1"/>
</dbReference>
<dbReference type="EMBL" id="LMWN01000040">
    <property type="protein sequence ID" value="KUN02096.1"/>
    <property type="molecule type" value="Genomic_DNA"/>
</dbReference>
<dbReference type="GO" id="GO:0003677">
    <property type="term" value="F:DNA binding"/>
    <property type="evidence" value="ECO:0007669"/>
    <property type="project" value="InterPro"/>
</dbReference>
<dbReference type="STRING" id="67386.AQI95_28885"/>
<dbReference type="Pfam" id="PF03457">
    <property type="entry name" value="HA"/>
    <property type="match status" value="7"/>
</dbReference>
<dbReference type="PANTHER" id="PTHR33418">
    <property type="entry name" value="HELICASE-ASSOCIATED"/>
    <property type="match status" value="1"/>
</dbReference>
<dbReference type="Gene3D" id="6.10.140.530">
    <property type="match status" value="8"/>
</dbReference>
<dbReference type="InterPro" id="IPR027417">
    <property type="entry name" value="P-loop_NTPase"/>
</dbReference>
<evidence type="ECO:0000259" key="2">
    <source>
        <dbReference type="PROSITE" id="PS51194"/>
    </source>
</evidence>
<feature type="domain" description="Helicase ATP-binding" evidence="1">
    <location>
        <begin position="13"/>
        <end position="199"/>
    </location>
</feature>
<evidence type="ECO:0000313" key="4">
    <source>
        <dbReference type="Proteomes" id="UP000053127"/>
    </source>
</evidence>
<name>A0A117Q0Y2_9ACTN</name>
<dbReference type="GO" id="GO:0005524">
    <property type="term" value="F:ATP binding"/>
    <property type="evidence" value="ECO:0007669"/>
    <property type="project" value="InterPro"/>
</dbReference>
<proteinExistence type="predicted"/>
<dbReference type="InterPro" id="IPR001650">
    <property type="entry name" value="Helicase_C-like"/>
</dbReference>
<dbReference type="PROSITE" id="PS51192">
    <property type="entry name" value="HELICASE_ATP_BIND_1"/>
    <property type="match status" value="1"/>
</dbReference>
<evidence type="ECO:0000313" key="3">
    <source>
        <dbReference type="EMBL" id="KUN02096.1"/>
    </source>
</evidence>
<dbReference type="SMART" id="SM00490">
    <property type="entry name" value="HELICc"/>
    <property type="match status" value="1"/>
</dbReference>
<organism evidence="3 4">
    <name type="scientific">Streptomyces yokosukanensis</name>
    <dbReference type="NCBI Taxonomy" id="67386"/>
    <lineage>
        <taxon>Bacteria</taxon>
        <taxon>Bacillati</taxon>
        <taxon>Actinomycetota</taxon>
        <taxon>Actinomycetes</taxon>
        <taxon>Kitasatosporales</taxon>
        <taxon>Streptomycetaceae</taxon>
        <taxon>Streptomyces</taxon>
    </lineage>
</organism>
<dbReference type="InterPro" id="IPR006935">
    <property type="entry name" value="Helicase/UvrB_N"/>
</dbReference>
<keyword evidence="4" id="KW-1185">Reference proteome</keyword>
<dbReference type="PROSITE" id="PS51194">
    <property type="entry name" value="HELICASE_CTER"/>
    <property type="match status" value="1"/>
</dbReference>
<evidence type="ECO:0000259" key="1">
    <source>
        <dbReference type="PROSITE" id="PS51192"/>
    </source>
</evidence>
<dbReference type="Pfam" id="PF04851">
    <property type="entry name" value="ResIII"/>
    <property type="match status" value="1"/>
</dbReference>
<sequence length="1096" mass="123108">MWPHQAEAVESVTRAIGRGGRTSLIAACGTGKTRIGRAAAARLDTVRRVLVVLPTIELLVQTLRAYRDAGDGGLGTVAAVCSDPSVAELELLHGEPDILVTTTPAVLADSVRDEECVTALSTYSSLPVIAEAHSRHDLPGWDLAVIDEAHRTTGRADGPWKTVHRDELVPARRRLYMTATPRISETGGETVVSMHDTAIFGEVSYRLPFSKAIEMGLLADYRVVVPVVTDEEVHRLAADETLEMRLGGAKLSPGALAGQIAVLRTMKEFGVRRAISYHHRVAEAKKWAQTLPAAAALLPGGIELWAGHVSGMQAPHLRRRVIERLADPGGDTVVVSNAKVLGEGVDVPAVDAVVFTRPRDSAVDTVQAVGRALRTGGRSDKVATIVVPLLLAAGESPEAALEGSAWESVWQVIRALRDHDDRLEDFLRVKRAQLGEGTLFEDGEREAKLPPWLHAQGVDIPTEFAQAITIRALRASSPSWDEFYGAARAYAYLHGHANIPGRWVSPGGLKAGQWILEQRKARRQGRLSVEREAALDAVHIVWDVNDDVWTTALGHVQKFHAQHGHLDIRQDERAEDGYRIGQWIGWQRMAYRQGKLSADRIAALDQLGMVWDKALTAWQDNYGEAQAYYDERGDLLVPGSHTASSGCSLGTWIARQRKDYEAGRLSTEQIVLLDEIGMVWRPLDDAWQQAYQHACAYRERQGHLDVPSTYVTSDGFRLGTWIANQRRARREERLPEVKIRALEVLGVVWDPLEAKWERGLAEARMYKDRYKDLRVHAKYVSPSGYKLGGWIADQRKARAQDRLPQKRIDKLNAIGMAWAVPDDTWRVAYRDLCAYREENGNLDMAQDFMSSSGINLYKWAGTQRTVRASGNLSEERQRLLDSIDFPWDLERDRWIRRYHEVSAEMGDVKSPRSLPAGSPERIWLDNQAVAYRKNRLDSERRAMLEALGVTADQVWTMWQSAYDELAAFHKEEGHFQVPEEYRTIDGTLLAAWKNNQRTQRNQGKLSKEKIKLLDRIGFPWDPYAEHWDNRYDEAVVFMERNGHLRPPRGSRLHKWLVRQHRNRERGILNRTHLGLLDRLDAEWDAAANGQGSPNPE</sequence>
<feature type="domain" description="Helicase C-terminal" evidence="2">
    <location>
        <begin position="261"/>
        <end position="424"/>
    </location>
</feature>
<dbReference type="SMART" id="SM00487">
    <property type="entry name" value="DEXDc"/>
    <property type="match status" value="1"/>
</dbReference>
<dbReference type="InterPro" id="IPR005114">
    <property type="entry name" value="Helicase_assoc"/>
</dbReference>
<dbReference type="GO" id="GO:0016787">
    <property type="term" value="F:hydrolase activity"/>
    <property type="evidence" value="ECO:0007669"/>
    <property type="project" value="InterPro"/>
</dbReference>
<accession>A0A117Q0Y2</accession>
<dbReference type="InterPro" id="IPR014001">
    <property type="entry name" value="Helicase_ATP-bd"/>
</dbReference>
<gene>
    <name evidence="3" type="ORF">AQI95_28885</name>
</gene>
<evidence type="ECO:0008006" key="5">
    <source>
        <dbReference type="Google" id="ProtNLM"/>
    </source>
</evidence>